<dbReference type="EMBL" id="AP028055">
    <property type="protein sequence ID" value="BEG99399.1"/>
    <property type="molecule type" value="Genomic_DNA"/>
</dbReference>
<gene>
    <name evidence="1" type="ORF">BSYN_16640</name>
</gene>
<dbReference type="Proteomes" id="UP001496674">
    <property type="component" value="Chromosome"/>
</dbReference>
<keyword evidence="2" id="KW-1185">Reference proteome</keyword>
<protein>
    <submittedName>
        <fullName evidence="1">Uncharacterized protein</fullName>
    </submittedName>
</protein>
<name>A0ABN6ZB94_9BACE</name>
<proteinExistence type="predicted"/>
<accession>A0ABN6ZB94</accession>
<sequence>MMGYKNEKRFTRVNIVKRSYIIINACYAVNYQSMMSNPVYGTNAFGMRMPSEV</sequence>
<reference evidence="1 2" key="1">
    <citation type="submission" date="2023-04" db="EMBL/GenBank/DDBJ databases">
        <title>Draft genome sequence of acteroides sedimenti strain YN3PY1.</title>
        <authorList>
            <person name="Yoshida N."/>
        </authorList>
    </citation>
    <scope>NUCLEOTIDE SEQUENCE [LARGE SCALE GENOMIC DNA]</scope>
    <source>
        <strain evidence="1 2">YN3PY1</strain>
    </source>
</reference>
<evidence type="ECO:0000313" key="1">
    <source>
        <dbReference type="EMBL" id="BEG99399.1"/>
    </source>
</evidence>
<evidence type="ECO:0000313" key="2">
    <source>
        <dbReference type="Proteomes" id="UP001496674"/>
    </source>
</evidence>
<organism evidence="1 2">
    <name type="scientific">Bacteroides sedimenti</name>
    <dbReference type="NCBI Taxonomy" id="2136147"/>
    <lineage>
        <taxon>Bacteria</taxon>
        <taxon>Pseudomonadati</taxon>
        <taxon>Bacteroidota</taxon>
        <taxon>Bacteroidia</taxon>
        <taxon>Bacteroidales</taxon>
        <taxon>Bacteroidaceae</taxon>
        <taxon>Bacteroides</taxon>
    </lineage>
</organism>